<dbReference type="GO" id="GO:0003677">
    <property type="term" value="F:DNA binding"/>
    <property type="evidence" value="ECO:0007669"/>
    <property type="project" value="UniProtKB-KW"/>
</dbReference>
<feature type="region of interest" description="Disordered" evidence="10">
    <location>
        <begin position="800"/>
        <end position="878"/>
    </location>
</feature>
<proteinExistence type="predicted"/>
<dbReference type="BioCyc" id="PCHR:PC21G03650-MONOMER"/>
<dbReference type="GO" id="GO:0005634">
    <property type="term" value="C:nucleus"/>
    <property type="evidence" value="ECO:0007669"/>
    <property type="project" value="UniProtKB-SubCell"/>
</dbReference>
<dbReference type="OMA" id="KAMCCIC"/>
<evidence type="ECO:0000313" key="13">
    <source>
        <dbReference type="Proteomes" id="UP000000724"/>
    </source>
</evidence>
<dbReference type="HOGENOM" id="CLU_017134_0_0_1"/>
<dbReference type="PANTHER" id="PTHR46481:SF10">
    <property type="entry name" value="ZINC FINGER BED DOMAIN-CONTAINING PROTEIN 39"/>
    <property type="match status" value="1"/>
</dbReference>
<keyword evidence="4" id="KW-0862">Zinc</keyword>
<feature type="domain" description="BED-type" evidence="11">
    <location>
        <begin position="117"/>
        <end position="177"/>
    </location>
</feature>
<evidence type="ECO:0000256" key="3">
    <source>
        <dbReference type="ARBA" id="ARBA00022771"/>
    </source>
</evidence>
<keyword evidence="6" id="KW-0238">DNA-binding</keyword>
<keyword evidence="7" id="KW-0804">Transcription</keyword>
<dbReference type="eggNOG" id="KOG1121">
    <property type="taxonomic scope" value="Eukaryota"/>
</dbReference>
<dbReference type="SUPFAM" id="SSF53098">
    <property type="entry name" value="Ribonuclease H-like"/>
    <property type="match status" value="1"/>
</dbReference>
<dbReference type="InterPro" id="IPR003656">
    <property type="entry name" value="Znf_BED"/>
</dbReference>
<keyword evidence="3 9" id="KW-0863">Zinc-finger</keyword>
<dbReference type="InterPro" id="IPR012337">
    <property type="entry name" value="RNaseH-like_sf"/>
</dbReference>
<evidence type="ECO:0000256" key="2">
    <source>
        <dbReference type="ARBA" id="ARBA00022723"/>
    </source>
</evidence>
<dbReference type="AlphaFoldDB" id="B6HLH8"/>
<dbReference type="PROSITE" id="PS50808">
    <property type="entry name" value="ZF_BED"/>
    <property type="match status" value="1"/>
</dbReference>
<comment type="subcellular location">
    <subcellularLocation>
        <location evidence="1">Nucleus</location>
    </subcellularLocation>
</comment>
<dbReference type="KEGG" id="pcs:N7525_006871"/>
<evidence type="ECO:0000259" key="11">
    <source>
        <dbReference type="PROSITE" id="PS50808"/>
    </source>
</evidence>
<evidence type="ECO:0000313" key="12">
    <source>
        <dbReference type="EMBL" id="CAP95262.1"/>
    </source>
</evidence>
<sequence length="891" mass="102836">MGSQLSDIYSSSVYEGDSSERFPYPIPDDSFMLDPPSSQRTLTSVTDTELIQPPPIPIALERVGPDRHKSFVLYTEMSKDDFLHWWLQTEQGSKQGSLQVNADDSENVKKLHWDGTGNTSDIWTRFKQIAHYTSGLPKVMCERCGKVLEHPNWSSNGTHSLRRHWEGPKCQKSGAKANKQPHIRQLIKDSASHTRDNTIYFSKERWEQQIMKTITVLRLPFQIVEHPELQSLLRIAQSAPFPLEFPSAKTVQRRIRDTVKESHKTIIQNLPPNAKLSIALDCWTSPFSQAFMAITGYFIDKDWNYREILLGFQPLQGAHSGANLSAVLLKIFQQHQIVDRVLAVTTDNASNNNTLITSIQESIQALELDEQITIIRIPCIAHVIQLSLNKLLSRIKANPKNQVVEREWSESRSQALRSSQRNKEIANTLEKIRGLAVFINGSPQRRDAFLSLQTEEPKLVPIQDVRTRWNSTFLMLRRAKRLQPIFDEFCSHYGHPHLMLDREEWRQIDYLLYLTKPFFEFTTALSQTKDATIHSVFGIYSQLFNHLEISIGQLKPKQVAWKRLMVDALYAAKDKLSQYYNKIAETHNNLYAIGTILAPQYKLGFFEQAAWADRNHYWRTEYHNTLKEQLKPYQQRLYGSQSTPIAQSPVTQRSRLQFLLTRPRNHQSIPTPQHDDELSQYLKNGTVEVDPLTFWRENERQYPVLASLTRDILSIPATGAGVERLFNSARDICHYRRGSLNATTIEDLMMFMCATRFDIEEKQLAFVKDFLIKEEQEIAAEENDAQFTHDDLNELISDDEEEDHLPSAEDGIAFDANAPRTSCKRRRNDTPTEQLEDLGAGKENEDRDEEEDEDDDLPVGPAILEERSTQREPSKRRRIRSRLLDGYEVDM</sequence>
<evidence type="ECO:0000256" key="5">
    <source>
        <dbReference type="ARBA" id="ARBA00023015"/>
    </source>
</evidence>
<keyword evidence="5" id="KW-0805">Transcription regulation</keyword>
<dbReference type="PANTHER" id="PTHR46481">
    <property type="entry name" value="ZINC FINGER BED DOMAIN-CONTAINING PROTEIN 4"/>
    <property type="match status" value="1"/>
</dbReference>
<name>B6HLH8_PENRW</name>
<dbReference type="EMBL" id="AM920436">
    <property type="protein sequence ID" value="CAP95262.1"/>
    <property type="molecule type" value="Genomic_DNA"/>
</dbReference>
<evidence type="ECO:0000256" key="9">
    <source>
        <dbReference type="PROSITE-ProRule" id="PRU00027"/>
    </source>
</evidence>
<protein>
    <submittedName>
        <fullName evidence="12">Pc21g03650 protein</fullName>
    </submittedName>
</protein>
<evidence type="ECO:0000256" key="6">
    <source>
        <dbReference type="ARBA" id="ARBA00023125"/>
    </source>
</evidence>
<dbReference type="GO" id="GO:0046983">
    <property type="term" value="F:protein dimerization activity"/>
    <property type="evidence" value="ECO:0007669"/>
    <property type="project" value="InterPro"/>
</dbReference>
<evidence type="ECO:0000256" key="1">
    <source>
        <dbReference type="ARBA" id="ARBA00004123"/>
    </source>
</evidence>
<dbReference type="InterPro" id="IPR052035">
    <property type="entry name" value="ZnF_BED_domain_contain"/>
</dbReference>
<gene>
    <name evidence="12" type="ORF">Pc21g03650</name>
    <name evidence="12" type="ORF">PCH_Pc21g03650</name>
</gene>
<organism evidence="12 13">
    <name type="scientific">Penicillium rubens (strain ATCC 28089 / DSM 1075 / NRRL 1951 / Wisconsin 54-1255)</name>
    <name type="common">Penicillium chrysogenum</name>
    <dbReference type="NCBI Taxonomy" id="500485"/>
    <lineage>
        <taxon>Eukaryota</taxon>
        <taxon>Fungi</taxon>
        <taxon>Dikarya</taxon>
        <taxon>Ascomycota</taxon>
        <taxon>Pezizomycotina</taxon>
        <taxon>Eurotiomycetes</taxon>
        <taxon>Eurotiomycetidae</taxon>
        <taxon>Eurotiales</taxon>
        <taxon>Aspergillaceae</taxon>
        <taxon>Penicillium</taxon>
        <taxon>Penicillium chrysogenum species complex</taxon>
    </lineage>
</organism>
<evidence type="ECO:0000256" key="7">
    <source>
        <dbReference type="ARBA" id="ARBA00023163"/>
    </source>
</evidence>
<dbReference type="GO" id="GO:0008270">
    <property type="term" value="F:zinc ion binding"/>
    <property type="evidence" value="ECO:0007669"/>
    <property type="project" value="UniProtKB-KW"/>
</dbReference>
<dbReference type="OrthoDB" id="4364441at2759"/>
<dbReference type="GeneID" id="8313201"/>
<dbReference type="VEuPathDB" id="FungiDB:PCH_Pc21g03650"/>
<dbReference type="InterPro" id="IPR008906">
    <property type="entry name" value="HATC_C_dom"/>
</dbReference>
<feature type="compositionally biased region" description="Basic and acidic residues" evidence="10">
    <location>
        <begin position="864"/>
        <end position="873"/>
    </location>
</feature>
<dbReference type="Proteomes" id="UP000000724">
    <property type="component" value="Contig Pc00c21"/>
</dbReference>
<evidence type="ECO:0000256" key="10">
    <source>
        <dbReference type="SAM" id="MobiDB-lite"/>
    </source>
</evidence>
<dbReference type="Pfam" id="PF05699">
    <property type="entry name" value="Dimer_Tnp_hAT"/>
    <property type="match status" value="1"/>
</dbReference>
<reference evidence="12 13" key="1">
    <citation type="journal article" date="2008" name="Nat. Biotechnol.">
        <title>Genome sequencing and analysis of the filamentous fungus Penicillium chrysogenum.</title>
        <authorList>
            <person name="van den Berg M.A."/>
            <person name="Albang R."/>
            <person name="Albermann K."/>
            <person name="Badger J.H."/>
            <person name="Daran J.-M."/>
            <person name="Driessen A.J.M."/>
            <person name="Garcia-Estrada C."/>
            <person name="Fedorova N.D."/>
            <person name="Harris D.M."/>
            <person name="Heijne W.H.M."/>
            <person name="Joardar V.S."/>
            <person name="Kiel J.A.K.W."/>
            <person name="Kovalchuk A."/>
            <person name="Martin J.F."/>
            <person name="Nierman W.C."/>
            <person name="Nijland J.G."/>
            <person name="Pronk J.T."/>
            <person name="Roubos J.A."/>
            <person name="van der Klei I.J."/>
            <person name="van Peij N.N.M.E."/>
            <person name="Veenhuis M."/>
            <person name="von Doehren H."/>
            <person name="Wagner C."/>
            <person name="Wortman J.R."/>
            <person name="Bovenberg R.A.L."/>
        </authorList>
    </citation>
    <scope>NUCLEOTIDE SEQUENCE [LARGE SCALE GENOMIC DNA]</scope>
    <source>
        <strain evidence="13">ATCC 28089 / DSM 1075 / NRRL 1951 / Wisconsin 54-1255</strain>
    </source>
</reference>
<keyword evidence="8" id="KW-0539">Nucleus</keyword>
<dbReference type="SMART" id="SM00614">
    <property type="entry name" value="ZnF_BED"/>
    <property type="match status" value="1"/>
</dbReference>
<keyword evidence="2" id="KW-0479">Metal-binding</keyword>
<feature type="compositionally biased region" description="Acidic residues" evidence="10">
    <location>
        <begin position="846"/>
        <end position="857"/>
    </location>
</feature>
<keyword evidence="13" id="KW-1185">Reference proteome</keyword>
<accession>B6HLH8</accession>
<evidence type="ECO:0000256" key="8">
    <source>
        <dbReference type="ARBA" id="ARBA00023242"/>
    </source>
</evidence>
<evidence type="ECO:0000256" key="4">
    <source>
        <dbReference type="ARBA" id="ARBA00022833"/>
    </source>
</evidence>